<dbReference type="EMBL" id="GGEC01027607">
    <property type="protein sequence ID" value="MBX08091.1"/>
    <property type="molecule type" value="Transcribed_RNA"/>
</dbReference>
<evidence type="ECO:0000313" key="1">
    <source>
        <dbReference type="EMBL" id="MBX08088.1"/>
    </source>
</evidence>
<protein>
    <submittedName>
        <fullName evidence="1">Uncharacterized protein</fullName>
    </submittedName>
</protein>
<accession>A0A2P2KQT8</accession>
<dbReference type="AlphaFoldDB" id="A0A2P2KQT8"/>
<sequence length="63" mass="7232">MVVAMHVHGENESPEASNKATWIRVNLCGSIFRLQQILHGFPFPCPGESQFLIEKKKMMNEQF</sequence>
<name>A0A2P2KQT8_RHIMU</name>
<dbReference type="EMBL" id="GGEC01027604">
    <property type="protein sequence ID" value="MBX08088.1"/>
    <property type="molecule type" value="Transcribed_RNA"/>
</dbReference>
<organism evidence="1">
    <name type="scientific">Rhizophora mucronata</name>
    <name type="common">Asiatic mangrove</name>
    <dbReference type="NCBI Taxonomy" id="61149"/>
    <lineage>
        <taxon>Eukaryota</taxon>
        <taxon>Viridiplantae</taxon>
        <taxon>Streptophyta</taxon>
        <taxon>Embryophyta</taxon>
        <taxon>Tracheophyta</taxon>
        <taxon>Spermatophyta</taxon>
        <taxon>Magnoliopsida</taxon>
        <taxon>eudicotyledons</taxon>
        <taxon>Gunneridae</taxon>
        <taxon>Pentapetalae</taxon>
        <taxon>rosids</taxon>
        <taxon>fabids</taxon>
        <taxon>Malpighiales</taxon>
        <taxon>Rhizophoraceae</taxon>
        <taxon>Rhizophora</taxon>
    </lineage>
</organism>
<reference evidence="1" key="1">
    <citation type="submission" date="2018-02" db="EMBL/GenBank/DDBJ databases">
        <title>Rhizophora mucronata_Transcriptome.</title>
        <authorList>
            <person name="Meera S.P."/>
            <person name="Sreeshan A."/>
            <person name="Augustine A."/>
        </authorList>
    </citation>
    <scope>NUCLEOTIDE SEQUENCE</scope>
    <source>
        <tissue evidence="1">Leaf</tissue>
    </source>
</reference>
<proteinExistence type="predicted"/>